<protein>
    <submittedName>
        <fullName evidence="10">Acyl-CoA dehydrogenase</fullName>
    </submittedName>
</protein>
<comment type="similarity">
    <text evidence="2 6">Belongs to the acyl-CoA dehydrogenase family.</text>
</comment>
<accession>Q5NW55</accession>
<dbReference type="AlphaFoldDB" id="Q5NW55"/>
<sequence>MSASWKLWELPFFDRWHKDLAVQVTSWLASRSHNAGSDGFIAECRGIVRDLGDAGLLRYVVPEGSESYDLRSICLLREALTYEHALLDGMFAMQGIGTIGIRQFGSEEQKERYLPGCRRGTRVAAFALTEPEAGSDVASLATTATRDGDHFIINGEKTLISNAGFADHYVVVARTGEAPRSRGLSAFIVDAETPGVSAGEQMEFIAKHPGGSIKFTDCRVPACAMLGAPGQGFTVAMAAFDIFRPSVGAAAVGLAQRAMHETLKRVTTRQLFGKPMCELQSVQMTLADMAADIDTAALTVYRAGWSHDVLGKRGSYAPSMAKLVGSEAAGRVVDRAVQLSGGMGVTQGNLIEQLYREARPMRIYEGASEVQKQIIARSMLAEYLGK</sequence>
<evidence type="ECO:0000259" key="7">
    <source>
        <dbReference type="Pfam" id="PF00441"/>
    </source>
</evidence>
<dbReference type="RefSeq" id="WP_011254936.1">
    <property type="nucleotide sequence ID" value="NC_006824.1"/>
</dbReference>
<evidence type="ECO:0000256" key="3">
    <source>
        <dbReference type="ARBA" id="ARBA00022630"/>
    </source>
</evidence>
<dbReference type="InterPro" id="IPR046373">
    <property type="entry name" value="Acyl-CoA_Oxase/DH_mid-dom_sf"/>
</dbReference>
<evidence type="ECO:0000259" key="9">
    <source>
        <dbReference type="Pfam" id="PF02771"/>
    </source>
</evidence>
<dbReference type="SUPFAM" id="SSF56645">
    <property type="entry name" value="Acyl-CoA dehydrogenase NM domain-like"/>
    <property type="match status" value="1"/>
</dbReference>
<name>Q5NW55_AROAE</name>
<evidence type="ECO:0000256" key="4">
    <source>
        <dbReference type="ARBA" id="ARBA00022827"/>
    </source>
</evidence>
<dbReference type="HOGENOM" id="CLU_018204_0_2_4"/>
<dbReference type="InterPro" id="IPR006089">
    <property type="entry name" value="Acyl-CoA_DH_CS"/>
</dbReference>
<geneLocation type="plasmid" evidence="11">
    <name>pAzo2</name>
</geneLocation>
<evidence type="ECO:0000256" key="2">
    <source>
        <dbReference type="ARBA" id="ARBA00009347"/>
    </source>
</evidence>
<organism evidence="10 11">
    <name type="scientific">Aromatoleum aromaticum (strain DSM 19018 / LMG 30748 / EbN1)</name>
    <name type="common">Azoarcus sp. (strain EbN1)</name>
    <dbReference type="NCBI Taxonomy" id="76114"/>
    <lineage>
        <taxon>Bacteria</taxon>
        <taxon>Pseudomonadati</taxon>
        <taxon>Pseudomonadota</taxon>
        <taxon>Betaproteobacteria</taxon>
        <taxon>Rhodocyclales</taxon>
        <taxon>Rhodocyclaceae</taxon>
        <taxon>Aromatoleum</taxon>
    </lineage>
</organism>
<evidence type="ECO:0000259" key="8">
    <source>
        <dbReference type="Pfam" id="PF02770"/>
    </source>
</evidence>
<keyword evidence="11" id="KW-1185">Reference proteome</keyword>
<dbReference type="eggNOG" id="COG1960">
    <property type="taxonomic scope" value="Bacteria"/>
</dbReference>
<evidence type="ECO:0000256" key="5">
    <source>
        <dbReference type="ARBA" id="ARBA00023002"/>
    </source>
</evidence>
<dbReference type="Pfam" id="PF00441">
    <property type="entry name" value="Acyl-CoA_dh_1"/>
    <property type="match status" value="1"/>
</dbReference>
<feature type="domain" description="Acyl-CoA oxidase/dehydrogenase middle" evidence="8">
    <location>
        <begin position="125"/>
        <end position="202"/>
    </location>
</feature>
<gene>
    <name evidence="10" type="ORF">p2A380</name>
</gene>
<dbReference type="InterPro" id="IPR013786">
    <property type="entry name" value="AcylCoA_DH/ox_N"/>
</dbReference>
<keyword evidence="10" id="KW-0614">Plasmid</keyword>
<dbReference type="InterPro" id="IPR036250">
    <property type="entry name" value="AcylCo_DH-like_C"/>
</dbReference>
<dbReference type="GO" id="GO:0003995">
    <property type="term" value="F:acyl-CoA dehydrogenase activity"/>
    <property type="evidence" value="ECO:0007669"/>
    <property type="project" value="InterPro"/>
</dbReference>
<keyword evidence="3 6" id="KW-0285">Flavoprotein</keyword>
<dbReference type="Pfam" id="PF02771">
    <property type="entry name" value="Acyl-CoA_dh_N"/>
    <property type="match status" value="1"/>
</dbReference>
<evidence type="ECO:0000256" key="1">
    <source>
        <dbReference type="ARBA" id="ARBA00001974"/>
    </source>
</evidence>
<dbReference type="Gene3D" id="2.40.110.10">
    <property type="entry name" value="Butyryl-CoA Dehydrogenase, subunit A, domain 2"/>
    <property type="match status" value="1"/>
</dbReference>
<dbReference type="InterPro" id="IPR009075">
    <property type="entry name" value="AcylCo_DH/oxidase_C"/>
</dbReference>
<dbReference type="KEGG" id="eba:p2A380"/>
<dbReference type="Proteomes" id="UP000006552">
    <property type="component" value="Plasmid 2"/>
</dbReference>
<feature type="domain" description="Acyl-CoA dehydrogenase/oxidase C-terminal" evidence="7">
    <location>
        <begin position="230"/>
        <end position="380"/>
    </location>
</feature>
<dbReference type="InterPro" id="IPR009100">
    <property type="entry name" value="AcylCoA_DH/oxidase_NM_dom_sf"/>
</dbReference>
<dbReference type="Gene3D" id="1.20.140.10">
    <property type="entry name" value="Butyryl-CoA Dehydrogenase, subunit A, domain 3"/>
    <property type="match status" value="1"/>
</dbReference>
<evidence type="ECO:0000256" key="6">
    <source>
        <dbReference type="RuleBase" id="RU362125"/>
    </source>
</evidence>
<comment type="cofactor">
    <cofactor evidence="1 6">
        <name>FAD</name>
        <dbReference type="ChEBI" id="CHEBI:57692"/>
    </cofactor>
</comment>
<dbReference type="CDD" id="cd00567">
    <property type="entry name" value="ACAD"/>
    <property type="match status" value="1"/>
</dbReference>
<dbReference type="Pfam" id="PF02770">
    <property type="entry name" value="Acyl-CoA_dh_M"/>
    <property type="match status" value="1"/>
</dbReference>
<dbReference type="InterPro" id="IPR037069">
    <property type="entry name" value="AcylCoA_DH/ox_N_sf"/>
</dbReference>
<dbReference type="InterPro" id="IPR006091">
    <property type="entry name" value="Acyl-CoA_Oxase/DH_mid-dom"/>
</dbReference>
<dbReference type="Gene3D" id="1.10.540.10">
    <property type="entry name" value="Acyl-CoA dehydrogenase/oxidase, N-terminal domain"/>
    <property type="match status" value="1"/>
</dbReference>
<reference evidence="10 11" key="1">
    <citation type="journal article" date="2005" name="Arch. Microbiol.">
        <title>The genome sequence of an anaerobic aromatic-degrading denitrifying bacterium, strain EbN1.</title>
        <authorList>
            <person name="Rabus R."/>
            <person name="Kube M."/>
            <person name="Heider J."/>
            <person name="Beck A."/>
            <person name="Heitmann K."/>
            <person name="Widdel F."/>
            <person name="Reinhardt R."/>
        </authorList>
    </citation>
    <scope>NUCLEOTIDE SEQUENCE [LARGE SCALE GENOMIC DNA]</scope>
    <source>
        <strain evidence="10 11">EbN1</strain>
        <plasmid evidence="11">Plasmid pAzo2</plasmid>
    </source>
</reference>
<evidence type="ECO:0000313" key="10">
    <source>
        <dbReference type="EMBL" id="CAI10709.1"/>
    </source>
</evidence>
<keyword evidence="5 6" id="KW-0560">Oxidoreductase</keyword>
<dbReference type="FunFam" id="1.20.140.10:FF:000001">
    <property type="entry name" value="Acyl-CoA dehydrogenase"/>
    <property type="match status" value="1"/>
</dbReference>
<keyword evidence="4 6" id="KW-0274">FAD</keyword>
<dbReference type="OrthoDB" id="9769473at2"/>
<dbReference type="EMBL" id="CR555308">
    <property type="protein sequence ID" value="CAI10709.1"/>
    <property type="molecule type" value="Genomic_DNA"/>
</dbReference>
<dbReference type="PANTHER" id="PTHR43884:SF22">
    <property type="entry name" value="BLR3437 PROTEIN"/>
    <property type="match status" value="1"/>
</dbReference>
<proteinExistence type="inferred from homology"/>
<dbReference type="SUPFAM" id="SSF47203">
    <property type="entry name" value="Acyl-CoA dehydrogenase C-terminal domain-like"/>
    <property type="match status" value="1"/>
</dbReference>
<dbReference type="PROSITE" id="PS00072">
    <property type="entry name" value="ACYL_COA_DH_1"/>
    <property type="match status" value="1"/>
</dbReference>
<feature type="domain" description="Acyl-CoA dehydrogenase/oxidase N-terminal" evidence="9">
    <location>
        <begin position="45"/>
        <end position="120"/>
    </location>
</feature>
<evidence type="ECO:0000313" key="11">
    <source>
        <dbReference type="Proteomes" id="UP000006552"/>
    </source>
</evidence>
<dbReference type="PANTHER" id="PTHR43884">
    <property type="entry name" value="ACYL-COA DEHYDROGENASE"/>
    <property type="match status" value="1"/>
</dbReference>
<dbReference type="FunFam" id="2.40.110.10:FF:000002">
    <property type="entry name" value="Acyl-CoA dehydrogenase fadE12"/>
    <property type="match status" value="1"/>
</dbReference>
<dbReference type="GO" id="GO:0050660">
    <property type="term" value="F:flavin adenine dinucleotide binding"/>
    <property type="evidence" value="ECO:0007669"/>
    <property type="project" value="InterPro"/>
</dbReference>